<comment type="caution">
    <text evidence="9">The sequence shown here is derived from an EMBL/GenBank/DDBJ whole genome shotgun (WGS) entry which is preliminary data.</text>
</comment>
<dbReference type="EMBL" id="MPJJ01000007">
    <property type="protein sequence ID" value="OLV27119.1"/>
    <property type="molecule type" value="Genomic_DNA"/>
</dbReference>
<dbReference type="PROSITE" id="PS51679">
    <property type="entry name" value="SAM_MT_C5"/>
    <property type="match status" value="1"/>
</dbReference>
<protein>
    <recommendedName>
        <fullName evidence="1">DNA (cytosine-5-)-methyltransferase</fullName>
        <ecNumber evidence="1">2.1.1.37</ecNumber>
    </recommendedName>
</protein>
<evidence type="ECO:0000313" key="9">
    <source>
        <dbReference type="EMBL" id="RDE92457.1"/>
    </source>
</evidence>
<keyword evidence="5" id="KW-0680">Restriction system</keyword>
<evidence type="ECO:0000256" key="3">
    <source>
        <dbReference type="ARBA" id="ARBA00022679"/>
    </source>
</evidence>
<name>A0AB37ITA5_HAEPA</name>
<dbReference type="Gene3D" id="3.40.50.150">
    <property type="entry name" value="Vaccinia Virus protein VP39"/>
    <property type="match status" value="1"/>
</dbReference>
<dbReference type="InterPro" id="IPR001525">
    <property type="entry name" value="C5_MeTfrase"/>
</dbReference>
<evidence type="ECO:0000256" key="5">
    <source>
        <dbReference type="ARBA" id="ARBA00022747"/>
    </source>
</evidence>
<keyword evidence="2 7" id="KW-0489">Methyltransferase</keyword>
<sequence>MKTEIKGISLFSSAGIGEYFLSRIGIRIVAANELIPKRADLYRKIYPEHKMITGDIKNKGVFDEILNIAIENNVDFLLASPPCQGISIAGKNRNIDNMAYDERNYLIMYVIYMIKKIKPTYALIENVPLLLKLQLYINGKLKPIIDIIEDEFSSEYNINFDILDAADYGTPQKRKRAIIRLNKKGTIWNLPQKQPLISVDQAIGDLPSLESGEYSSLRWHYGRVHTPEQIKWMKHTPTGKSAFENIEHYPRKLNGERVKGYNSSYRRICWDEPAPTITIRNDAISSQRNVHPGRCLPDGTFSDARVLSILELIRLTGLPDDWRIPDDTPEILIRQVLGECIPPLLIENITREIFNEN</sequence>
<feature type="active site" evidence="7">
    <location>
        <position position="83"/>
    </location>
</feature>
<dbReference type="GO" id="GO:0044027">
    <property type="term" value="P:negative regulation of gene expression via chromosomal CpG island methylation"/>
    <property type="evidence" value="ECO:0007669"/>
    <property type="project" value="TreeGrafter"/>
</dbReference>
<dbReference type="NCBIfam" id="TIGR00675">
    <property type="entry name" value="dcm"/>
    <property type="match status" value="1"/>
</dbReference>
<dbReference type="RefSeq" id="WP_070714711.1">
    <property type="nucleotide sequence ID" value="NZ_MPJJ01000007.1"/>
</dbReference>
<organism evidence="9 11">
    <name type="scientific">Haemophilus parainfluenzae</name>
    <dbReference type="NCBI Taxonomy" id="729"/>
    <lineage>
        <taxon>Bacteria</taxon>
        <taxon>Pseudomonadati</taxon>
        <taxon>Pseudomonadota</taxon>
        <taxon>Gammaproteobacteria</taxon>
        <taxon>Pasteurellales</taxon>
        <taxon>Pasteurellaceae</taxon>
        <taxon>Haemophilus</taxon>
    </lineage>
</organism>
<dbReference type="PROSITE" id="PS00094">
    <property type="entry name" value="C5_MTASE_1"/>
    <property type="match status" value="1"/>
</dbReference>
<dbReference type="PANTHER" id="PTHR10629">
    <property type="entry name" value="CYTOSINE-SPECIFIC METHYLTRANSFERASE"/>
    <property type="match status" value="1"/>
</dbReference>
<reference evidence="9 11" key="2">
    <citation type="submission" date="2018-05" db="EMBL/GenBank/DDBJ databases">
        <title>Draft Genome Sequences for a Diverse set of 7 Haemophilus Species.</title>
        <authorList>
            <person name="Nichols M."/>
            <person name="Topaz N."/>
            <person name="Wang X."/>
            <person name="Wang X."/>
            <person name="Boxrud D."/>
        </authorList>
    </citation>
    <scope>NUCLEOTIDE SEQUENCE [LARGE SCALE GENOMIC DNA]</scope>
    <source>
        <strain evidence="9 11">C2008003258</strain>
    </source>
</reference>
<dbReference type="GO" id="GO:0009307">
    <property type="term" value="P:DNA restriction-modification system"/>
    <property type="evidence" value="ECO:0007669"/>
    <property type="project" value="UniProtKB-KW"/>
</dbReference>
<evidence type="ECO:0000313" key="11">
    <source>
        <dbReference type="Proteomes" id="UP000253763"/>
    </source>
</evidence>
<evidence type="ECO:0000256" key="1">
    <source>
        <dbReference type="ARBA" id="ARBA00011975"/>
    </source>
</evidence>
<dbReference type="REBASE" id="300414">
    <property type="entry name" value="M1.Hpa3258ORF5015P"/>
</dbReference>
<evidence type="ECO:0000313" key="8">
    <source>
        <dbReference type="EMBL" id="OLV27119.1"/>
    </source>
</evidence>
<reference evidence="8 10" key="1">
    <citation type="submission" date="2016-11" db="EMBL/GenBank/DDBJ databases">
        <title>Simultaneous identification of Haemophilus influenzae and Haemophilus haemolyticus using TaqMan real-time PCR.</title>
        <authorList>
            <person name="Price E.P."/>
            <person name="Sarovich D.S."/>
            <person name="Harris T.M."/>
            <person name="Spargo J.C."/>
            <person name="Nosworthy E."/>
            <person name="Beissbarth J."/>
            <person name="Chang A.B."/>
            <person name="Smith-Vaughan H.C."/>
        </authorList>
    </citation>
    <scope>NUCLEOTIDE SEQUENCE [LARGE SCALE GENOMIC DNA]</scope>
    <source>
        <strain evidence="8 10">60884 B Hi-2</strain>
    </source>
</reference>
<dbReference type="EC" id="2.1.1.37" evidence="1"/>
<dbReference type="InterPro" id="IPR018117">
    <property type="entry name" value="C5_DNA_meth_AS"/>
</dbReference>
<keyword evidence="4 7" id="KW-0949">S-adenosyl-L-methionine</keyword>
<dbReference type="AlphaFoldDB" id="A0AB37ITA5"/>
<dbReference type="PANTHER" id="PTHR10629:SF52">
    <property type="entry name" value="DNA (CYTOSINE-5)-METHYLTRANSFERASE 1"/>
    <property type="match status" value="1"/>
</dbReference>
<evidence type="ECO:0000256" key="7">
    <source>
        <dbReference type="PROSITE-ProRule" id="PRU01016"/>
    </source>
</evidence>
<dbReference type="EMBL" id="QEPZ01000003">
    <property type="protein sequence ID" value="RDE92457.1"/>
    <property type="molecule type" value="Genomic_DNA"/>
</dbReference>
<keyword evidence="3 7" id="KW-0808">Transferase</keyword>
<dbReference type="SUPFAM" id="SSF53335">
    <property type="entry name" value="S-adenosyl-L-methionine-dependent methyltransferases"/>
    <property type="match status" value="1"/>
</dbReference>
<evidence type="ECO:0000313" key="10">
    <source>
        <dbReference type="Proteomes" id="UP000242412"/>
    </source>
</evidence>
<proteinExistence type="inferred from homology"/>
<dbReference type="GO" id="GO:0032259">
    <property type="term" value="P:methylation"/>
    <property type="evidence" value="ECO:0007669"/>
    <property type="project" value="UniProtKB-KW"/>
</dbReference>
<evidence type="ECO:0000256" key="2">
    <source>
        <dbReference type="ARBA" id="ARBA00022603"/>
    </source>
</evidence>
<comment type="catalytic activity">
    <reaction evidence="6">
        <text>a 2'-deoxycytidine in DNA + S-adenosyl-L-methionine = a 5-methyl-2'-deoxycytidine in DNA + S-adenosyl-L-homocysteine + H(+)</text>
        <dbReference type="Rhea" id="RHEA:13681"/>
        <dbReference type="Rhea" id="RHEA-COMP:11369"/>
        <dbReference type="Rhea" id="RHEA-COMP:11370"/>
        <dbReference type="ChEBI" id="CHEBI:15378"/>
        <dbReference type="ChEBI" id="CHEBI:57856"/>
        <dbReference type="ChEBI" id="CHEBI:59789"/>
        <dbReference type="ChEBI" id="CHEBI:85452"/>
        <dbReference type="ChEBI" id="CHEBI:85454"/>
        <dbReference type="EC" id="2.1.1.37"/>
    </reaction>
</comment>
<dbReference type="Proteomes" id="UP000242412">
    <property type="component" value="Unassembled WGS sequence"/>
</dbReference>
<accession>A0AB37ITA5</accession>
<dbReference type="Pfam" id="PF00145">
    <property type="entry name" value="DNA_methylase"/>
    <property type="match status" value="1"/>
</dbReference>
<dbReference type="Proteomes" id="UP000253763">
    <property type="component" value="Unassembled WGS sequence"/>
</dbReference>
<dbReference type="InterPro" id="IPR050390">
    <property type="entry name" value="C5-Methyltransferase"/>
</dbReference>
<gene>
    <name evidence="9" type="primary">dcm</name>
    <name evidence="8" type="ORF">BSO15_05480</name>
    <name evidence="9" type="ORF">DPV97_05015</name>
</gene>
<evidence type="ECO:0000256" key="6">
    <source>
        <dbReference type="ARBA" id="ARBA00047422"/>
    </source>
</evidence>
<dbReference type="GO" id="GO:0003677">
    <property type="term" value="F:DNA binding"/>
    <property type="evidence" value="ECO:0007669"/>
    <property type="project" value="TreeGrafter"/>
</dbReference>
<evidence type="ECO:0000256" key="4">
    <source>
        <dbReference type="ARBA" id="ARBA00022691"/>
    </source>
</evidence>
<dbReference type="GO" id="GO:0003886">
    <property type="term" value="F:DNA (cytosine-5-)-methyltransferase activity"/>
    <property type="evidence" value="ECO:0007669"/>
    <property type="project" value="UniProtKB-EC"/>
</dbReference>
<dbReference type="InterPro" id="IPR029063">
    <property type="entry name" value="SAM-dependent_MTases_sf"/>
</dbReference>
<dbReference type="Gene3D" id="3.90.120.10">
    <property type="entry name" value="DNA Methylase, subunit A, domain 2"/>
    <property type="match status" value="1"/>
</dbReference>
<comment type="similarity">
    <text evidence="7">Belongs to the class I-like SAM-binding methyltransferase superfamily. C5-methyltransferase family.</text>
</comment>